<sequence length="373" mass="42216">MRTLKFLLQKEFRQIFRNKSLLPVIFAMPIIQLLVMPLAADYEVKNINIAIVDHDRSPYSQKLTSKITASGYFRLAGYGHSYKQAYGQIEKDKADLILEIPAEFEKNLVRENKQKLFIAVNAINGTKANLGGAYLGRIIADFNADIRLDWIPPQRFAPMPTIQVASSNWFNPFLDYSFFMVPGILAILVTMVCAYMCSLNIVKEKEVGTIEQINVTPIRKYHFILGKLIPFWVIGMFVFSVGLFIVGRLVYGIVPLGSVALLYSFLALYLVAMLGFGLLISTYADTQQQAMSVVFFFMMIFLLMSGLFTPIDSMPGWAKVIAYGNPVTYFIDVMRMLVLKGSRFSDIKLHFLVITGFALLFNGWAVLNYKKTS</sequence>
<keyword evidence="7 8" id="KW-0472">Membrane</keyword>
<feature type="domain" description="ABC transmembrane type-2" evidence="9">
    <location>
        <begin position="144"/>
        <end position="372"/>
    </location>
</feature>
<evidence type="ECO:0000256" key="5">
    <source>
        <dbReference type="ARBA" id="ARBA00022692"/>
    </source>
</evidence>
<gene>
    <name evidence="10" type="ORF">GBK04_17985</name>
</gene>
<proteinExistence type="inferred from homology"/>
<organism evidence="10 11">
    <name type="scientific">Salmonirosea aquatica</name>
    <dbReference type="NCBI Taxonomy" id="2654236"/>
    <lineage>
        <taxon>Bacteria</taxon>
        <taxon>Pseudomonadati</taxon>
        <taxon>Bacteroidota</taxon>
        <taxon>Cytophagia</taxon>
        <taxon>Cytophagales</taxon>
        <taxon>Spirosomataceae</taxon>
        <taxon>Salmonirosea</taxon>
    </lineage>
</organism>
<keyword evidence="11" id="KW-1185">Reference proteome</keyword>
<dbReference type="Gene3D" id="3.40.1710.10">
    <property type="entry name" value="abc type-2 transporter like domain"/>
    <property type="match status" value="1"/>
</dbReference>
<keyword evidence="4" id="KW-1003">Cell membrane</keyword>
<dbReference type="InterPro" id="IPR047817">
    <property type="entry name" value="ABC2_TM_bact-type"/>
</dbReference>
<dbReference type="Proteomes" id="UP000479293">
    <property type="component" value="Unassembled WGS sequence"/>
</dbReference>
<comment type="similarity">
    <text evidence="2">Belongs to the ABC-2 integral membrane protein family.</text>
</comment>
<comment type="subcellular location">
    <subcellularLocation>
        <location evidence="1">Cell membrane</location>
        <topology evidence="1">Multi-pass membrane protein</topology>
    </subcellularLocation>
</comment>
<evidence type="ECO:0000256" key="7">
    <source>
        <dbReference type="ARBA" id="ARBA00023136"/>
    </source>
</evidence>
<evidence type="ECO:0000256" key="3">
    <source>
        <dbReference type="ARBA" id="ARBA00022448"/>
    </source>
</evidence>
<dbReference type="InterPro" id="IPR051449">
    <property type="entry name" value="ABC-2_transporter_component"/>
</dbReference>
<dbReference type="EMBL" id="WHLY01000002">
    <property type="protein sequence ID" value="MPR35187.1"/>
    <property type="molecule type" value="Genomic_DNA"/>
</dbReference>
<dbReference type="PANTHER" id="PTHR30294:SF29">
    <property type="entry name" value="MULTIDRUG ABC TRANSPORTER PERMEASE YBHS-RELATED"/>
    <property type="match status" value="1"/>
</dbReference>
<evidence type="ECO:0000313" key="11">
    <source>
        <dbReference type="Proteomes" id="UP000479293"/>
    </source>
</evidence>
<feature type="transmembrane region" description="Helical" evidence="8">
    <location>
        <begin position="21"/>
        <end position="40"/>
    </location>
</feature>
<evidence type="ECO:0000256" key="4">
    <source>
        <dbReference type="ARBA" id="ARBA00022475"/>
    </source>
</evidence>
<keyword evidence="5 8" id="KW-0812">Transmembrane</keyword>
<feature type="transmembrane region" description="Helical" evidence="8">
    <location>
        <begin position="176"/>
        <end position="197"/>
    </location>
</feature>
<evidence type="ECO:0000256" key="2">
    <source>
        <dbReference type="ARBA" id="ARBA00007783"/>
    </source>
</evidence>
<reference evidence="10 11" key="1">
    <citation type="submission" date="2019-10" db="EMBL/GenBank/DDBJ databases">
        <title>Draft Genome Sequence of Cytophagaceae sp. SJW1-29.</title>
        <authorList>
            <person name="Choi A."/>
        </authorList>
    </citation>
    <scope>NUCLEOTIDE SEQUENCE [LARGE SCALE GENOMIC DNA]</scope>
    <source>
        <strain evidence="10 11">SJW1-29</strain>
    </source>
</reference>
<feature type="transmembrane region" description="Helical" evidence="8">
    <location>
        <begin position="292"/>
        <end position="311"/>
    </location>
</feature>
<dbReference type="PANTHER" id="PTHR30294">
    <property type="entry name" value="MEMBRANE COMPONENT OF ABC TRANSPORTER YHHJ-RELATED"/>
    <property type="match status" value="1"/>
</dbReference>
<feature type="transmembrane region" description="Helical" evidence="8">
    <location>
        <begin position="260"/>
        <end position="280"/>
    </location>
</feature>
<protein>
    <submittedName>
        <fullName evidence="10">ABC transporter permease subunit</fullName>
    </submittedName>
</protein>
<dbReference type="Pfam" id="PF12698">
    <property type="entry name" value="ABC2_membrane_3"/>
    <property type="match status" value="1"/>
</dbReference>
<dbReference type="GO" id="GO:0005886">
    <property type="term" value="C:plasma membrane"/>
    <property type="evidence" value="ECO:0007669"/>
    <property type="project" value="UniProtKB-SubCell"/>
</dbReference>
<feature type="transmembrane region" description="Helical" evidence="8">
    <location>
        <begin position="349"/>
        <end position="367"/>
    </location>
</feature>
<evidence type="ECO:0000313" key="10">
    <source>
        <dbReference type="EMBL" id="MPR35187.1"/>
    </source>
</evidence>
<dbReference type="PROSITE" id="PS51012">
    <property type="entry name" value="ABC_TM2"/>
    <property type="match status" value="1"/>
</dbReference>
<comment type="caution">
    <text evidence="10">The sequence shown here is derived from an EMBL/GenBank/DDBJ whole genome shotgun (WGS) entry which is preliminary data.</text>
</comment>
<evidence type="ECO:0000256" key="8">
    <source>
        <dbReference type="SAM" id="Phobius"/>
    </source>
</evidence>
<evidence type="ECO:0000259" key="9">
    <source>
        <dbReference type="PROSITE" id="PS51012"/>
    </source>
</evidence>
<keyword evidence="3" id="KW-0813">Transport</keyword>
<dbReference type="RefSeq" id="WP_152762019.1">
    <property type="nucleotide sequence ID" value="NZ_WHLY01000002.1"/>
</dbReference>
<dbReference type="AlphaFoldDB" id="A0A7C9FDY8"/>
<accession>A0A7C9FDY8</accession>
<evidence type="ECO:0000256" key="1">
    <source>
        <dbReference type="ARBA" id="ARBA00004651"/>
    </source>
</evidence>
<evidence type="ECO:0000256" key="6">
    <source>
        <dbReference type="ARBA" id="ARBA00022989"/>
    </source>
</evidence>
<name>A0A7C9FDY8_9BACT</name>
<dbReference type="GO" id="GO:0140359">
    <property type="term" value="F:ABC-type transporter activity"/>
    <property type="evidence" value="ECO:0007669"/>
    <property type="project" value="InterPro"/>
</dbReference>
<dbReference type="InterPro" id="IPR013525">
    <property type="entry name" value="ABC2_TM"/>
</dbReference>
<keyword evidence="6 8" id="KW-1133">Transmembrane helix</keyword>
<feature type="transmembrane region" description="Helical" evidence="8">
    <location>
        <begin position="229"/>
        <end position="254"/>
    </location>
</feature>